<keyword evidence="1" id="KW-0808">Transferase</keyword>
<dbReference type="SUPFAM" id="SSF53756">
    <property type="entry name" value="UDP-Glycosyltransferase/glycogen phosphorylase"/>
    <property type="match status" value="1"/>
</dbReference>
<dbReference type="AlphaFoldDB" id="A0A1I6RB74"/>
<dbReference type="Pfam" id="PF13692">
    <property type="entry name" value="Glyco_trans_1_4"/>
    <property type="match status" value="1"/>
</dbReference>
<dbReference type="Proteomes" id="UP000198785">
    <property type="component" value="Unassembled WGS sequence"/>
</dbReference>
<dbReference type="GO" id="GO:0016740">
    <property type="term" value="F:transferase activity"/>
    <property type="evidence" value="ECO:0007669"/>
    <property type="project" value="UniProtKB-KW"/>
</dbReference>
<sequence>MVSDLERDFFCVGWGVRQTTSDGTKGFGHFCPSKVTPCPGEGRKDSREGGIDILSKEKLPLFPPILYFRVMQKVLFIGLVWPEPTSSAAGTRIIQLVECFLSGGYEVTFASAAAKSPHSYDWEPWPVAEQSIILNDSSFDSFIKDLQPDMVVFDRFIIEEQYGWRVRETLPQAITILDTEDLHFLRKARQLASSKNESIVYHNDIAKREIASILRCDLSLMISKTEIQLLTEQFQLSSKILFYLPFLEDEIDEKRISNWKGYDDREDFMFIGNFLHEPNWHTTLILKKEIWPRLRELLPEASLHIYGAYATEKVYQLHNPKERFFIKDRADDAREAMENYRVLLAPIPFGAGAKGKLIDAMQSGTPNITTSVGAESMSIDGRWNGFIEDEWNTFVQKAQQLYRSSSLWKAMQQQSINLLNKQYSKQMFCDIFLKRIEEIQKQVHQHREGNFIGEILKSQQFNSTKYMSLWIEEKNK</sequence>
<keyword evidence="2" id="KW-1185">Reference proteome</keyword>
<evidence type="ECO:0000313" key="2">
    <source>
        <dbReference type="Proteomes" id="UP000198785"/>
    </source>
</evidence>
<gene>
    <name evidence="1" type="ORF">SAMN05660206_103314</name>
</gene>
<protein>
    <submittedName>
        <fullName evidence="1">Glycosyltransferase involved in cell wall bisynthesis</fullName>
    </submittedName>
</protein>
<dbReference type="Gene3D" id="3.40.50.2000">
    <property type="entry name" value="Glycogen Phosphorylase B"/>
    <property type="match status" value="1"/>
</dbReference>
<evidence type="ECO:0000313" key="1">
    <source>
        <dbReference type="EMBL" id="SFS61961.1"/>
    </source>
</evidence>
<reference evidence="1 2" key="1">
    <citation type="submission" date="2016-10" db="EMBL/GenBank/DDBJ databases">
        <authorList>
            <person name="de Groot N.N."/>
        </authorList>
    </citation>
    <scope>NUCLEOTIDE SEQUENCE [LARGE SCALE GENOMIC DNA]</scope>
    <source>
        <strain evidence="1 2">DSM 22789</strain>
    </source>
</reference>
<accession>A0A1I6RB74</accession>
<name>A0A1I6RB74_9SPHI</name>
<dbReference type="STRING" id="683125.SAMN05660206_103314"/>
<proteinExistence type="predicted"/>
<dbReference type="EMBL" id="FOZZ01000003">
    <property type="protein sequence ID" value="SFS61961.1"/>
    <property type="molecule type" value="Genomic_DNA"/>
</dbReference>
<organism evidence="1 2">
    <name type="scientific">Sphingobacterium wenxiniae</name>
    <dbReference type="NCBI Taxonomy" id="683125"/>
    <lineage>
        <taxon>Bacteria</taxon>
        <taxon>Pseudomonadati</taxon>
        <taxon>Bacteroidota</taxon>
        <taxon>Sphingobacteriia</taxon>
        <taxon>Sphingobacteriales</taxon>
        <taxon>Sphingobacteriaceae</taxon>
        <taxon>Sphingobacterium</taxon>
    </lineage>
</organism>